<dbReference type="InterPro" id="IPR035979">
    <property type="entry name" value="RBD_domain_sf"/>
</dbReference>
<dbReference type="OrthoDB" id="861279at2759"/>
<comment type="caution">
    <text evidence="3">The sequence shown here is derived from an EMBL/GenBank/DDBJ whole genome shotgun (WGS) entry which is preliminary data.</text>
</comment>
<dbReference type="PANTHER" id="PTHR34427">
    <property type="entry name" value="DUF4283 DOMAIN PROTEIN"/>
    <property type="match status" value="1"/>
</dbReference>
<keyword evidence="2" id="KW-0472">Membrane</keyword>
<dbReference type="EMBL" id="JAKUCV010000731">
    <property type="protein sequence ID" value="KAJ4848991.1"/>
    <property type="molecule type" value="Genomic_DNA"/>
</dbReference>
<dbReference type="AlphaFoldDB" id="A0A9Q0GIK7"/>
<dbReference type="Proteomes" id="UP001141552">
    <property type="component" value="Unassembled WGS sequence"/>
</dbReference>
<keyword evidence="2" id="KW-0812">Transmembrane</keyword>
<evidence type="ECO:0008006" key="5">
    <source>
        <dbReference type="Google" id="ProtNLM"/>
    </source>
</evidence>
<feature type="region of interest" description="Disordered" evidence="1">
    <location>
        <begin position="1"/>
        <end position="34"/>
    </location>
</feature>
<dbReference type="PANTHER" id="PTHR34427:SF5">
    <property type="entry name" value="DUF4283 DOMAIN-CONTAINING PROTEIN"/>
    <property type="match status" value="1"/>
</dbReference>
<dbReference type="GO" id="GO:0003676">
    <property type="term" value="F:nucleic acid binding"/>
    <property type="evidence" value="ECO:0007669"/>
    <property type="project" value="InterPro"/>
</dbReference>
<evidence type="ECO:0000313" key="3">
    <source>
        <dbReference type="EMBL" id="KAJ4848991.1"/>
    </source>
</evidence>
<gene>
    <name evidence="3" type="ORF">Tsubulata_043791</name>
</gene>
<feature type="compositionally biased region" description="Low complexity" evidence="1">
    <location>
        <begin position="1"/>
        <end position="19"/>
    </location>
</feature>
<reference evidence="3" key="2">
    <citation type="journal article" date="2023" name="Plants (Basel)">
        <title>Annotation of the Turnera subulata (Passifloraceae) Draft Genome Reveals the S-Locus Evolved after the Divergence of Turneroideae from Passifloroideae in a Stepwise Manner.</title>
        <authorList>
            <person name="Henning P.M."/>
            <person name="Roalson E.H."/>
            <person name="Mir W."/>
            <person name="McCubbin A.G."/>
            <person name="Shore J.S."/>
        </authorList>
    </citation>
    <scope>NUCLEOTIDE SEQUENCE</scope>
    <source>
        <strain evidence="3">F60SS</strain>
    </source>
</reference>
<keyword evidence="4" id="KW-1185">Reference proteome</keyword>
<feature type="compositionally biased region" description="Basic and acidic residues" evidence="1">
    <location>
        <begin position="20"/>
        <end position="34"/>
    </location>
</feature>
<accession>A0A9Q0GIK7</accession>
<keyword evidence="2" id="KW-1133">Transmembrane helix</keyword>
<dbReference type="SUPFAM" id="SSF54928">
    <property type="entry name" value="RNA-binding domain, RBD"/>
    <property type="match status" value="1"/>
</dbReference>
<proteinExistence type="predicted"/>
<protein>
    <recommendedName>
        <fullName evidence="5">RRM domain-containing protein</fullName>
    </recommendedName>
</protein>
<name>A0A9Q0GIK7_9ROSI</name>
<dbReference type="InterPro" id="IPR012677">
    <property type="entry name" value="Nucleotide-bd_a/b_plait_sf"/>
</dbReference>
<organism evidence="3 4">
    <name type="scientific">Turnera subulata</name>
    <dbReference type="NCBI Taxonomy" id="218843"/>
    <lineage>
        <taxon>Eukaryota</taxon>
        <taxon>Viridiplantae</taxon>
        <taxon>Streptophyta</taxon>
        <taxon>Embryophyta</taxon>
        <taxon>Tracheophyta</taxon>
        <taxon>Spermatophyta</taxon>
        <taxon>Magnoliopsida</taxon>
        <taxon>eudicotyledons</taxon>
        <taxon>Gunneridae</taxon>
        <taxon>Pentapetalae</taxon>
        <taxon>rosids</taxon>
        <taxon>fabids</taxon>
        <taxon>Malpighiales</taxon>
        <taxon>Passifloraceae</taxon>
        <taxon>Turnera</taxon>
    </lineage>
</organism>
<dbReference type="Gene3D" id="3.30.70.330">
    <property type="match status" value="1"/>
</dbReference>
<sequence>MTLKQSSSRGTRTGGSVKRSSSEQEKRPSFFSKQSRDFIRREEEAGRVRTVFLENIPTRWSSIDVYKEMSMCGHVMDIYIPVKLSWNGVSGFVRFENQGTMGEIVEHNNRRSNGMLCANLAKKSRFLAASNRDPKGKAKVVPTDHRQDHLRDLGGKMKDGLSFSQAVKLEPSQAKDQNRMVDKVDVNLVFHSLDECTKKLKACSLVVIKDGIVSYDICMRVRNAIDAAVDVKNLGGSYILIAFESRNTMLACLNGGVLGDLGIFVEIKAWDEGDCARNRVAWVNVYGVPPEAWCNVFFRQVTTAFGNYIKLYNSLDGSNDLSVAKVKILTTRKHYLEGCSKLVMVLAANFGWTLGLVVGLCTYLFLGSSLSP</sequence>
<feature type="transmembrane region" description="Helical" evidence="2">
    <location>
        <begin position="342"/>
        <end position="366"/>
    </location>
</feature>
<dbReference type="CDD" id="cd00590">
    <property type="entry name" value="RRM_SF"/>
    <property type="match status" value="1"/>
</dbReference>
<evidence type="ECO:0000256" key="1">
    <source>
        <dbReference type="SAM" id="MobiDB-lite"/>
    </source>
</evidence>
<reference evidence="3" key="1">
    <citation type="submission" date="2022-02" db="EMBL/GenBank/DDBJ databases">
        <authorList>
            <person name="Henning P.M."/>
            <person name="McCubbin A.G."/>
            <person name="Shore J.S."/>
        </authorList>
    </citation>
    <scope>NUCLEOTIDE SEQUENCE</scope>
    <source>
        <strain evidence="3">F60SS</strain>
        <tissue evidence="3">Leaves</tissue>
    </source>
</reference>
<evidence type="ECO:0000256" key="2">
    <source>
        <dbReference type="SAM" id="Phobius"/>
    </source>
</evidence>
<evidence type="ECO:0000313" key="4">
    <source>
        <dbReference type="Proteomes" id="UP001141552"/>
    </source>
</evidence>